<keyword evidence="2" id="KW-1185">Reference proteome</keyword>
<evidence type="ECO:0000313" key="2">
    <source>
        <dbReference type="Proteomes" id="UP000051952"/>
    </source>
</evidence>
<dbReference type="AlphaFoldDB" id="A0A0S4JNE2"/>
<evidence type="ECO:0000313" key="1">
    <source>
        <dbReference type="EMBL" id="CUG90792.1"/>
    </source>
</evidence>
<reference evidence="2" key="1">
    <citation type="submission" date="2015-09" db="EMBL/GenBank/DDBJ databases">
        <authorList>
            <consortium name="Pathogen Informatics"/>
        </authorList>
    </citation>
    <scope>NUCLEOTIDE SEQUENCE [LARGE SCALE GENOMIC DNA]</scope>
    <source>
        <strain evidence="2">Lake Konstanz</strain>
    </source>
</reference>
<protein>
    <submittedName>
        <fullName evidence="1">Uncharacterized protein</fullName>
    </submittedName>
</protein>
<dbReference type="VEuPathDB" id="TriTrypDB:BSAL_28820"/>
<accession>A0A0S4JNE2</accession>
<sequence>MRQEPAKQLYSLPGRNCECWPLPWLNAWPSACVAFGGDDCLLRHVSVPVKNMKHF</sequence>
<dbReference type="EMBL" id="CYKH01001865">
    <property type="protein sequence ID" value="CUG90792.1"/>
    <property type="molecule type" value="Genomic_DNA"/>
</dbReference>
<name>A0A0S4JNE2_BODSA</name>
<proteinExistence type="predicted"/>
<gene>
    <name evidence="1" type="ORF">BSAL_28820</name>
</gene>
<organism evidence="1 2">
    <name type="scientific">Bodo saltans</name>
    <name type="common">Flagellated protozoan</name>
    <dbReference type="NCBI Taxonomy" id="75058"/>
    <lineage>
        <taxon>Eukaryota</taxon>
        <taxon>Discoba</taxon>
        <taxon>Euglenozoa</taxon>
        <taxon>Kinetoplastea</taxon>
        <taxon>Metakinetoplastina</taxon>
        <taxon>Eubodonida</taxon>
        <taxon>Bodonidae</taxon>
        <taxon>Bodo</taxon>
    </lineage>
</organism>
<dbReference type="Proteomes" id="UP000051952">
    <property type="component" value="Unassembled WGS sequence"/>
</dbReference>